<protein>
    <recommendedName>
        <fullName evidence="7">HTH-type transcriptional regulator BetI</fullName>
    </recommendedName>
</protein>
<dbReference type="EMBL" id="FWFX01000001">
    <property type="protein sequence ID" value="SLN11881.1"/>
    <property type="molecule type" value="Genomic_DNA"/>
</dbReference>
<organism evidence="10 11">
    <name type="scientific">Roseovarius albus</name>
    <dbReference type="NCBI Taxonomy" id="1247867"/>
    <lineage>
        <taxon>Bacteria</taxon>
        <taxon>Pseudomonadati</taxon>
        <taxon>Pseudomonadota</taxon>
        <taxon>Alphaproteobacteria</taxon>
        <taxon>Rhodobacterales</taxon>
        <taxon>Roseobacteraceae</taxon>
        <taxon>Roseovarius</taxon>
    </lineage>
</organism>
<gene>
    <name evidence="10" type="primary">betI_2</name>
    <name evidence="7" type="synonym">betI</name>
    <name evidence="10" type="ORF">ROA7450_00118</name>
</gene>
<comment type="function">
    <text evidence="7">Repressor involved in choline regulation of the bet genes.</text>
</comment>
<dbReference type="InterPro" id="IPR039538">
    <property type="entry name" value="BetI_C"/>
</dbReference>
<evidence type="ECO:0000313" key="10">
    <source>
        <dbReference type="EMBL" id="SLN11881.1"/>
    </source>
</evidence>
<dbReference type="SUPFAM" id="SSF48498">
    <property type="entry name" value="Tetracyclin repressor-like, C-terminal domain"/>
    <property type="match status" value="1"/>
</dbReference>
<dbReference type="InterPro" id="IPR050109">
    <property type="entry name" value="HTH-type_TetR-like_transc_reg"/>
</dbReference>
<evidence type="ECO:0000259" key="9">
    <source>
        <dbReference type="PROSITE" id="PS50977"/>
    </source>
</evidence>
<dbReference type="Proteomes" id="UP000193061">
    <property type="component" value="Unassembled WGS sequence"/>
</dbReference>
<dbReference type="InterPro" id="IPR009057">
    <property type="entry name" value="Homeodomain-like_sf"/>
</dbReference>
<dbReference type="UniPathway" id="UPA00529"/>
<dbReference type="PRINTS" id="PR00455">
    <property type="entry name" value="HTHTETR"/>
</dbReference>
<evidence type="ECO:0000256" key="4">
    <source>
        <dbReference type="ARBA" id="ARBA00023125"/>
    </source>
</evidence>
<evidence type="ECO:0000256" key="6">
    <source>
        <dbReference type="ARBA" id="ARBA00024936"/>
    </source>
</evidence>
<feature type="domain" description="HTH tetR-type" evidence="9">
    <location>
        <begin position="8"/>
        <end position="68"/>
    </location>
</feature>
<dbReference type="Gene3D" id="1.10.357.10">
    <property type="entry name" value="Tetracycline Repressor, domain 2"/>
    <property type="match status" value="1"/>
</dbReference>
<dbReference type="RefSeq" id="WP_085803680.1">
    <property type="nucleotide sequence ID" value="NZ_FWFX01000001.1"/>
</dbReference>
<reference evidence="10 11" key="1">
    <citation type="submission" date="2017-03" db="EMBL/GenBank/DDBJ databases">
        <authorList>
            <person name="Afonso C.L."/>
            <person name="Miller P.J."/>
            <person name="Scott M.A."/>
            <person name="Spackman E."/>
            <person name="Goraichik I."/>
            <person name="Dimitrov K.M."/>
            <person name="Suarez D.L."/>
            <person name="Swayne D.E."/>
        </authorList>
    </citation>
    <scope>NUCLEOTIDE SEQUENCE [LARGE SCALE GENOMIC DNA]</scope>
    <source>
        <strain evidence="10 11">CECT 7450</strain>
    </source>
</reference>
<name>A0A1X6Y6L0_9RHOB</name>
<dbReference type="OrthoDB" id="7185252at2"/>
<comment type="pathway">
    <text evidence="1 7">Amine and polyamine biosynthesis; betaine biosynthesis via choline pathway [regulation].</text>
</comment>
<dbReference type="PANTHER" id="PTHR30055:SF234">
    <property type="entry name" value="HTH-TYPE TRANSCRIPTIONAL REGULATOR BETI"/>
    <property type="match status" value="1"/>
</dbReference>
<comment type="function">
    <text evidence="6">Repressor involved in the biosynthesis of the osmoprotectant glycine betaine. It represses transcription of the choline transporter BetT and the genes of BetAB involved in the synthesis of glycine betaine.</text>
</comment>
<dbReference type="Pfam" id="PF13977">
    <property type="entry name" value="TetR_C_6"/>
    <property type="match status" value="1"/>
</dbReference>
<evidence type="ECO:0000256" key="3">
    <source>
        <dbReference type="ARBA" id="ARBA00023015"/>
    </source>
</evidence>
<evidence type="ECO:0000256" key="5">
    <source>
        <dbReference type="ARBA" id="ARBA00023163"/>
    </source>
</evidence>
<keyword evidence="5 7" id="KW-0804">Transcription</keyword>
<dbReference type="InterPro" id="IPR036271">
    <property type="entry name" value="Tet_transcr_reg_TetR-rel_C_sf"/>
</dbReference>
<dbReference type="PANTHER" id="PTHR30055">
    <property type="entry name" value="HTH-TYPE TRANSCRIPTIONAL REGULATOR RUTR"/>
    <property type="match status" value="1"/>
</dbReference>
<proteinExistence type="inferred from homology"/>
<sequence>MKRKSIRDIRNEELIEAAISAIHSKGFLSVTMNEIAKEAGATAASISYYFGSKDKLMDTTMRRLLSLLRERSLHYLAQASSPEERLYAIIDANFDDSLFTKEKCSVWMQFWASAPYVPSLSRLHRINRLRVQSNVRRELRSLVPENLLEPVRESVQAYMDGIWIETAQSDKPVNPAAARETARQVVATIIEGALAGNAPD</sequence>
<dbReference type="GO" id="GO:0003700">
    <property type="term" value="F:DNA-binding transcription factor activity"/>
    <property type="evidence" value="ECO:0007669"/>
    <property type="project" value="UniProtKB-UniRule"/>
</dbReference>
<dbReference type="NCBIfam" id="NF001978">
    <property type="entry name" value="PRK00767.1"/>
    <property type="match status" value="1"/>
</dbReference>
<dbReference type="InterPro" id="IPR023772">
    <property type="entry name" value="DNA-bd_HTH_TetR-type_CS"/>
</dbReference>
<dbReference type="GO" id="GO:0045892">
    <property type="term" value="P:negative regulation of DNA-templated transcription"/>
    <property type="evidence" value="ECO:0007669"/>
    <property type="project" value="UniProtKB-UniRule"/>
</dbReference>
<dbReference type="AlphaFoldDB" id="A0A1X6Y6L0"/>
<dbReference type="PROSITE" id="PS50977">
    <property type="entry name" value="HTH_TETR_2"/>
    <property type="match status" value="1"/>
</dbReference>
<keyword evidence="4 7" id="KW-0238">DNA-binding</keyword>
<dbReference type="SUPFAM" id="SSF46689">
    <property type="entry name" value="Homeodomain-like"/>
    <property type="match status" value="1"/>
</dbReference>
<feature type="DNA-binding region" description="H-T-H motif" evidence="7 8">
    <location>
        <begin position="31"/>
        <end position="50"/>
    </location>
</feature>
<evidence type="ECO:0000313" key="11">
    <source>
        <dbReference type="Proteomes" id="UP000193061"/>
    </source>
</evidence>
<dbReference type="InterPro" id="IPR001647">
    <property type="entry name" value="HTH_TetR"/>
</dbReference>
<dbReference type="GO" id="GO:0000976">
    <property type="term" value="F:transcription cis-regulatory region binding"/>
    <property type="evidence" value="ECO:0007669"/>
    <property type="project" value="TreeGrafter"/>
</dbReference>
<evidence type="ECO:0000256" key="7">
    <source>
        <dbReference type="HAMAP-Rule" id="MF_00768"/>
    </source>
</evidence>
<evidence type="ECO:0000256" key="8">
    <source>
        <dbReference type="PROSITE-ProRule" id="PRU00335"/>
    </source>
</evidence>
<evidence type="ECO:0000256" key="1">
    <source>
        <dbReference type="ARBA" id="ARBA00004719"/>
    </source>
</evidence>
<keyword evidence="2 7" id="KW-0678">Repressor</keyword>
<keyword evidence="3 7" id="KW-0805">Transcription regulation</keyword>
<dbReference type="InterPro" id="IPR017757">
    <property type="entry name" value="Tscrpt_rep_BetI"/>
</dbReference>
<dbReference type="GO" id="GO:0019285">
    <property type="term" value="P:glycine betaine biosynthetic process from choline"/>
    <property type="evidence" value="ECO:0007669"/>
    <property type="project" value="UniProtKB-UniRule"/>
</dbReference>
<accession>A0A1X6Y6L0</accession>
<evidence type="ECO:0000256" key="2">
    <source>
        <dbReference type="ARBA" id="ARBA00022491"/>
    </source>
</evidence>
<dbReference type="NCBIfam" id="TIGR03384">
    <property type="entry name" value="betaine_BetI"/>
    <property type="match status" value="1"/>
</dbReference>
<dbReference type="Pfam" id="PF00440">
    <property type="entry name" value="TetR_N"/>
    <property type="match status" value="1"/>
</dbReference>
<dbReference type="PROSITE" id="PS01081">
    <property type="entry name" value="HTH_TETR_1"/>
    <property type="match status" value="1"/>
</dbReference>
<keyword evidence="11" id="KW-1185">Reference proteome</keyword>
<dbReference type="HAMAP" id="MF_00768">
    <property type="entry name" value="HTH_type_BetI"/>
    <property type="match status" value="1"/>
</dbReference>